<dbReference type="SUPFAM" id="SSF88713">
    <property type="entry name" value="Glycoside hydrolase/deacetylase"/>
    <property type="match status" value="1"/>
</dbReference>
<evidence type="ECO:0000313" key="8">
    <source>
        <dbReference type="Proteomes" id="UP001597532"/>
    </source>
</evidence>
<keyword evidence="8" id="KW-1185">Reference proteome</keyword>
<comment type="caution">
    <text evidence="7">The sequence shown here is derived from an EMBL/GenBank/DDBJ whole genome shotgun (WGS) entry which is preliminary data.</text>
</comment>
<dbReference type="RefSeq" id="WP_251808186.1">
    <property type="nucleotide sequence ID" value="NZ_CP166679.1"/>
</dbReference>
<dbReference type="PANTHER" id="PTHR31609">
    <property type="entry name" value="YDJC DEACETYLASE FAMILY MEMBER"/>
    <property type="match status" value="1"/>
</dbReference>
<dbReference type="CDD" id="cd10802">
    <property type="entry name" value="YdjC_TTHB029_like"/>
    <property type="match status" value="1"/>
</dbReference>
<keyword evidence="5" id="KW-0119">Carbohydrate metabolism</keyword>
<feature type="chain" id="PRO_5046834048" evidence="6">
    <location>
        <begin position="20"/>
        <end position="343"/>
    </location>
</feature>
<evidence type="ECO:0000256" key="6">
    <source>
        <dbReference type="SAM" id="SignalP"/>
    </source>
</evidence>
<proteinExistence type="predicted"/>
<keyword evidence="2" id="KW-0479">Metal-binding</keyword>
<sequence>MKKLLLTKSILALSLSVFLMGCGEKKSKDQVATTTLDSLEQLSETPNTWAEKLGWPAGKKIIMLHADDIGMCPEANIAAKAQLTTGQIQSAAVMIPCASAEEFISWAIENPKMDIGLHLTLTSEWKEYRWGPITDKTQVPGLVDPESKLWRSVPEVVQNASDLEVEKEIRAQIEQSIAWGYTPDHIDTHMGTLYGDPSYVKAYIKVAQEYGIPANIIDISNPKVLALFKEQGYPLDDSVVDMIAGYTLPKLDFFTSAPKAKSYDEKIANFKKLILALKPGLTEIIFHPSVETENLKGITNSWQQRVWEAKMFGDPDLIDFFKEEDIIFTNWKEIMERFNAMKE</sequence>
<evidence type="ECO:0000256" key="3">
    <source>
        <dbReference type="ARBA" id="ARBA00022801"/>
    </source>
</evidence>
<keyword evidence="3" id="KW-0378">Hydrolase</keyword>
<keyword evidence="6" id="KW-0732">Signal</keyword>
<dbReference type="EMBL" id="JBHUOK010000021">
    <property type="protein sequence ID" value="MFD2789480.1"/>
    <property type="molecule type" value="Genomic_DNA"/>
</dbReference>
<dbReference type="Pfam" id="PF04794">
    <property type="entry name" value="YdjC"/>
    <property type="match status" value="1"/>
</dbReference>
<protein>
    <submittedName>
        <fullName evidence="7">Polysaccharide deacetylase family protein</fullName>
    </submittedName>
</protein>
<evidence type="ECO:0000256" key="1">
    <source>
        <dbReference type="ARBA" id="ARBA00001946"/>
    </source>
</evidence>
<name>A0ABW5VDU1_9FLAO</name>
<dbReference type="InterPro" id="IPR006879">
    <property type="entry name" value="YdjC-like"/>
</dbReference>
<evidence type="ECO:0000256" key="2">
    <source>
        <dbReference type="ARBA" id="ARBA00022723"/>
    </source>
</evidence>
<keyword evidence="4" id="KW-0460">Magnesium</keyword>
<accession>A0ABW5VDU1</accession>
<gene>
    <name evidence="7" type="ORF">ACFS1K_06900</name>
</gene>
<evidence type="ECO:0000256" key="5">
    <source>
        <dbReference type="ARBA" id="ARBA00023277"/>
    </source>
</evidence>
<feature type="signal peptide" evidence="6">
    <location>
        <begin position="1"/>
        <end position="19"/>
    </location>
</feature>
<dbReference type="PANTHER" id="PTHR31609:SF1">
    <property type="entry name" value="CARBOHYDRATE DEACETYLASE"/>
    <property type="match status" value="1"/>
</dbReference>
<evidence type="ECO:0000313" key="7">
    <source>
        <dbReference type="EMBL" id="MFD2789480.1"/>
    </source>
</evidence>
<dbReference type="Gene3D" id="3.20.20.370">
    <property type="entry name" value="Glycoside hydrolase/deacetylase"/>
    <property type="match status" value="1"/>
</dbReference>
<comment type="cofactor">
    <cofactor evidence="1">
        <name>Mg(2+)</name>
        <dbReference type="ChEBI" id="CHEBI:18420"/>
    </cofactor>
</comment>
<dbReference type="Proteomes" id="UP001597532">
    <property type="component" value="Unassembled WGS sequence"/>
</dbReference>
<dbReference type="InterPro" id="IPR011330">
    <property type="entry name" value="Glyco_hydro/deAcase_b/a-brl"/>
</dbReference>
<dbReference type="PROSITE" id="PS51257">
    <property type="entry name" value="PROKAR_LIPOPROTEIN"/>
    <property type="match status" value="1"/>
</dbReference>
<organism evidence="7 8">
    <name type="scientific">Arenibacter antarcticus</name>
    <dbReference type="NCBI Taxonomy" id="2040469"/>
    <lineage>
        <taxon>Bacteria</taxon>
        <taxon>Pseudomonadati</taxon>
        <taxon>Bacteroidota</taxon>
        <taxon>Flavobacteriia</taxon>
        <taxon>Flavobacteriales</taxon>
        <taxon>Flavobacteriaceae</taxon>
        <taxon>Arenibacter</taxon>
    </lineage>
</organism>
<reference evidence="8" key="1">
    <citation type="journal article" date="2019" name="Int. J. Syst. Evol. Microbiol.">
        <title>The Global Catalogue of Microorganisms (GCM) 10K type strain sequencing project: providing services to taxonomists for standard genome sequencing and annotation.</title>
        <authorList>
            <consortium name="The Broad Institute Genomics Platform"/>
            <consortium name="The Broad Institute Genome Sequencing Center for Infectious Disease"/>
            <person name="Wu L."/>
            <person name="Ma J."/>
        </authorList>
    </citation>
    <scope>NUCLEOTIDE SEQUENCE [LARGE SCALE GENOMIC DNA]</scope>
    <source>
        <strain evidence="8">KCTC 52924</strain>
    </source>
</reference>
<evidence type="ECO:0000256" key="4">
    <source>
        <dbReference type="ARBA" id="ARBA00022842"/>
    </source>
</evidence>